<dbReference type="GO" id="GO:0030686">
    <property type="term" value="C:90S preribosome"/>
    <property type="evidence" value="ECO:0007669"/>
    <property type="project" value="TreeGrafter"/>
</dbReference>
<gene>
    <name evidence="6" type="ORF">HPB51_029443</name>
</gene>
<dbReference type="Proteomes" id="UP000821866">
    <property type="component" value="Unassembled WGS sequence"/>
</dbReference>
<sequence>MDDATDSACSFSGDGLELEDKNLSAMSFEELQSLKEKIGLKMYKEAVFGLDRKKPNRNFTRDNKNRPREMTAKQQVPVYREVFQAKRKFRLVPHSNLEPPLPRLSLFRAVRLHGNADLERGFSENRRMLLEKTRLTIHNVNGIRQILSHAKRFGGDPSKFVVTPTIIKAVQGSSKRYRERIAAEESIAKRRCTDSSKSPEKDDAEQAVQAEVETAKKMICNAELLIGRGVKSKDFGDIESGHSLLAEGKSRLASALAKLTCAKKRSAT</sequence>
<evidence type="ECO:0000256" key="5">
    <source>
        <dbReference type="ARBA" id="ARBA00023242"/>
    </source>
</evidence>
<evidence type="ECO:0000256" key="1">
    <source>
        <dbReference type="ARBA" id="ARBA00004604"/>
    </source>
</evidence>
<evidence type="ECO:0000313" key="6">
    <source>
        <dbReference type="EMBL" id="KAH7932210.1"/>
    </source>
</evidence>
<evidence type="ECO:0000256" key="3">
    <source>
        <dbReference type="ARBA" id="ARBA00022517"/>
    </source>
</evidence>
<keyword evidence="5" id="KW-0539">Nucleus</keyword>
<keyword evidence="3" id="KW-0690">Ribosome biogenesis</keyword>
<keyword evidence="4" id="KW-0698">rRNA processing</keyword>
<dbReference type="PANTHER" id="PTHR21738:SF0">
    <property type="entry name" value="RIBOSOMAL RNA PROCESSING PROTEIN 36 HOMOLOG"/>
    <property type="match status" value="1"/>
</dbReference>
<keyword evidence="7" id="KW-1185">Reference proteome</keyword>
<dbReference type="GO" id="GO:0005730">
    <property type="term" value="C:nucleolus"/>
    <property type="evidence" value="ECO:0007669"/>
    <property type="project" value="UniProtKB-SubCell"/>
</dbReference>
<dbReference type="EMBL" id="JABSTU010006811">
    <property type="protein sequence ID" value="KAH7932210.1"/>
    <property type="molecule type" value="Genomic_DNA"/>
</dbReference>
<evidence type="ECO:0000256" key="2">
    <source>
        <dbReference type="ARBA" id="ARBA00009418"/>
    </source>
</evidence>
<comment type="similarity">
    <text evidence="2">Belongs to the RRP36 family.</text>
</comment>
<comment type="caution">
    <text evidence="6">The sequence shown here is derived from an EMBL/GenBank/DDBJ whole genome shotgun (WGS) entry which is preliminary data.</text>
</comment>
<organism evidence="6 7">
    <name type="scientific">Rhipicephalus microplus</name>
    <name type="common">Cattle tick</name>
    <name type="synonym">Boophilus microplus</name>
    <dbReference type="NCBI Taxonomy" id="6941"/>
    <lineage>
        <taxon>Eukaryota</taxon>
        <taxon>Metazoa</taxon>
        <taxon>Ecdysozoa</taxon>
        <taxon>Arthropoda</taxon>
        <taxon>Chelicerata</taxon>
        <taxon>Arachnida</taxon>
        <taxon>Acari</taxon>
        <taxon>Parasitiformes</taxon>
        <taxon>Ixodida</taxon>
        <taxon>Ixodoidea</taxon>
        <taxon>Ixodidae</taxon>
        <taxon>Rhipicephalinae</taxon>
        <taxon>Rhipicephalus</taxon>
        <taxon>Boophilus</taxon>
    </lineage>
</organism>
<evidence type="ECO:0000256" key="4">
    <source>
        <dbReference type="ARBA" id="ARBA00022552"/>
    </source>
</evidence>
<dbReference type="VEuPathDB" id="VectorBase:LOC119159479"/>
<evidence type="ECO:0000313" key="7">
    <source>
        <dbReference type="Proteomes" id="UP000821866"/>
    </source>
</evidence>
<accession>A0A9J6CUU5</accession>
<name>A0A9J6CUU5_RHIMP</name>
<dbReference type="AlphaFoldDB" id="A0A9J6CUU5"/>
<dbReference type="PANTHER" id="PTHR21738">
    <property type="entry name" value="RIBOSOMAL RNA PROCESSING PROTEIN 36 HOMOLOG"/>
    <property type="match status" value="1"/>
</dbReference>
<dbReference type="VEuPathDB" id="VectorBase:LOC119187500"/>
<reference evidence="6" key="2">
    <citation type="submission" date="2021-09" db="EMBL/GenBank/DDBJ databases">
        <authorList>
            <person name="Jia N."/>
            <person name="Wang J."/>
            <person name="Shi W."/>
            <person name="Du L."/>
            <person name="Sun Y."/>
            <person name="Zhan W."/>
            <person name="Jiang J."/>
            <person name="Wang Q."/>
            <person name="Zhang B."/>
            <person name="Ji P."/>
            <person name="Sakyi L.B."/>
            <person name="Cui X."/>
            <person name="Yuan T."/>
            <person name="Jiang B."/>
            <person name="Yang W."/>
            <person name="Lam T.T.-Y."/>
            <person name="Chang Q."/>
            <person name="Ding S."/>
            <person name="Wang X."/>
            <person name="Zhu J."/>
            <person name="Ruan X."/>
            <person name="Zhao L."/>
            <person name="Wei J."/>
            <person name="Que T."/>
            <person name="Du C."/>
            <person name="Cheng J."/>
            <person name="Dai P."/>
            <person name="Han X."/>
            <person name="Huang E."/>
            <person name="Gao Y."/>
            <person name="Liu J."/>
            <person name="Shao H."/>
            <person name="Ye R."/>
            <person name="Li L."/>
            <person name="Wei W."/>
            <person name="Wang X."/>
            <person name="Wang C."/>
            <person name="Huo Q."/>
            <person name="Li W."/>
            <person name="Guo W."/>
            <person name="Chen H."/>
            <person name="Chen S."/>
            <person name="Zhou L."/>
            <person name="Zhou L."/>
            <person name="Ni X."/>
            <person name="Tian J."/>
            <person name="Zhou Y."/>
            <person name="Sheng Y."/>
            <person name="Liu T."/>
            <person name="Pan Y."/>
            <person name="Xia L."/>
            <person name="Li J."/>
            <person name="Zhao F."/>
            <person name="Cao W."/>
        </authorList>
    </citation>
    <scope>NUCLEOTIDE SEQUENCE</scope>
    <source>
        <strain evidence="6">Rmic-2018</strain>
        <tissue evidence="6">Larvae</tissue>
    </source>
</reference>
<dbReference type="InterPro" id="IPR009292">
    <property type="entry name" value="RRP36"/>
</dbReference>
<dbReference type="GO" id="GO:0000462">
    <property type="term" value="P:maturation of SSU-rRNA from tricistronic rRNA transcript (SSU-rRNA, 5.8S rRNA, LSU-rRNA)"/>
    <property type="evidence" value="ECO:0007669"/>
    <property type="project" value="TreeGrafter"/>
</dbReference>
<protein>
    <submittedName>
        <fullName evidence="6">Uncharacterized protein</fullName>
    </submittedName>
</protein>
<reference evidence="6" key="1">
    <citation type="journal article" date="2020" name="Cell">
        <title>Large-Scale Comparative Analyses of Tick Genomes Elucidate Their Genetic Diversity and Vector Capacities.</title>
        <authorList>
            <consortium name="Tick Genome and Microbiome Consortium (TIGMIC)"/>
            <person name="Jia N."/>
            <person name="Wang J."/>
            <person name="Shi W."/>
            <person name="Du L."/>
            <person name="Sun Y."/>
            <person name="Zhan W."/>
            <person name="Jiang J.F."/>
            <person name="Wang Q."/>
            <person name="Zhang B."/>
            <person name="Ji P."/>
            <person name="Bell-Sakyi L."/>
            <person name="Cui X.M."/>
            <person name="Yuan T.T."/>
            <person name="Jiang B.G."/>
            <person name="Yang W.F."/>
            <person name="Lam T.T."/>
            <person name="Chang Q.C."/>
            <person name="Ding S.J."/>
            <person name="Wang X.J."/>
            <person name="Zhu J.G."/>
            <person name="Ruan X.D."/>
            <person name="Zhao L."/>
            <person name="Wei J.T."/>
            <person name="Ye R.Z."/>
            <person name="Que T.C."/>
            <person name="Du C.H."/>
            <person name="Zhou Y.H."/>
            <person name="Cheng J.X."/>
            <person name="Dai P.F."/>
            <person name="Guo W.B."/>
            <person name="Han X.H."/>
            <person name="Huang E.J."/>
            <person name="Li L.F."/>
            <person name="Wei W."/>
            <person name="Gao Y.C."/>
            <person name="Liu J.Z."/>
            <person name="Shao H.Z."/>
            <person name="Wang X."/>
            <person name="Wang C.C."/>
            <person name="Yang T.C."/>
            <person name="Huo Q.B."/>
            <person name="Li W."/>
            <person name="Chen H.Y."/>
            <person name="Chen S.E."/>
            <person name="Zhou L.G."/>
            <person name="Ni X.B."/>
            <person name="Tian J.H."/>
            <person name="Sheng Y."/>
            <person name="Liu T."/>
            <person name="Pan Y.S."/>
            <person name="Xia L.Y."/>
            <person name="Li J."/>
            <person name="Zhao F."/>
            <person name="Cao W.C."/>
        </authorList>
    </citation>
    <scope>NUCLEOTIDE SEQUENCE</scope>
    <source>
        <strain evidence="6">Rmic-2018</strain>
    </source>
</reference>
<proteinExistence type="inferred from homology"/>
<comment type="subcellular location">
    <subcellularLocation>
        <location evidence="1">Nucleus</location>
        <location evidence="1">Nucleolus</location>
    </subcellularLocation>
</comment>